<dbReference type="AlphaFoldDB" id="A0A4C1Y3A6"/>
<evidence type="ECO:0000313" key="2">
    <source>
        <dbReference type="EMBL" id="GBP70358.1"/>
    </source>
</evidence>
<gene>
    <name evidence="2" type="ORF">EVAR_51681_1</name>
</gene>
<organism evidence="2 3">
    <name type="scientific">Eumeta variegata</name>
    <name type="common">Bagworm moth</name>
    <name type="synonym">Eumeta japonica</name>
    <dbReference type="NCBI Taxonomy" id="151549"/>
    <lineage>
        <taxon>Eukaryota</taxon>
        <taxon>Metazoa</taxon>
        <taxon>Ecdysozoa</taxon>
        <taxon>Arthropoda</taxon>
        <taxon>Hexapoda</taxon>
        <taxon>Insecta</taxon>
        <taxon>Pterygota</taxon>
        <taxon>Neoptera</taxon>
        <taxon>Endopterygota</taxon>
        <taxon>Lepidoptera</taxon>
        <taxon>Glossata</taxon>
        <taxon>Ditrysia</taxon>
        <taxon>Tineoidea</taxon>
        <taxon>Psychidae</taxon>
        <taxon>Oiketicinae</taxon>
        <taxon>Eumeta</taxon>
    </lineage>
</organism>
<sequence>MQKDRVVDESPATTGEGRSKGSFLPHHRQMIRGGEIIVASLFTGRKNVSIITANRIEGRRRLCEVGIDIDWGVRRSSGDSILAIKFRVLITNIPNWFM</sequence>
<evidence type="ECO:0000313" key="3">
    <source>
        <dbReference type="Proteomes" id="UP000299102"/>
    </source>
</evidence>
<comment type="caution">
    <text evidence="2">The sequence shown here is derived from an EMBL/GenBank/DDBJ whole genome shotgun (WGS) entry which is preliminary data.</text>
</comment>
<accession>A0A4C1Y3A6</accession>
<feature type="region of interest" description="Disordered" evidence="1">
    <location>
        <begin position="1"/>
        <end position="24"/>
    </location>
</feature>
<name>A0A4C1Y3A6_EUMVA</name>
<protein>
    <submittedName>
        <fullName evidence="2">Uncharacterized protein</fullName>
    </submittedName>
</protein>
<evidence type="ECO:0000256" key="1">
    <source>
        <dbReference type="SAM" id="MobiDB-lite"/>
    </source>
</evidence>
<keyword evidence="3" id="KW-1185">Reference proteome</keyword>
<proteinExistence type="predicted"/>
<dbReference type="EMBL" id="BGZK01001071">
    <property type="protein sequence ID" value="GBP70358.1"/>
    <property type="molecule type" value="Genomic_DNA"/>
</dbReference>
<dbReference type="Proteomes" id="UP000299102">
    <property type="component" value="Unassembled WGS sequence"/>
</dbReference>
<reference evidence="2 3" key="1">
    <citation type="journal article" date="2019" name="Commun. Biol.">
        <title>The bagworm genome reveals a unique fibroin gene that provides high tensile strength.</title>
        <authorList>
            <person name="Kono N."/>
            <person name="Nakamura H."/>
            <person name="Ohtoshi R."/>
            <person name="Tomita M."/>
            <person name="Numata K."/>
            <person name="Arakawa K."/>
        </authorList>
    </citation>
    <scope>NUCLEOTIDE SEQUENCE [LARGE SCALE GENOMIC DNA]</scope>
</reference>